<dbReference type="EMBL" id="JAUSRE010000017">
    <property type="protein sequence ID" value="MDP9889567.1"/>
    <property type="molecule type" value="Genomic_DNA"/>
</dbReference>
<sequence>MRADWVAASARARSMALHRIGAGASREVAAQQALTAALSALQASSYAERLHGVAGLAAAERAVQETVLWRLRVLAGWLPASGTGLARAAAGIFEIENIVALARELSGGAKAPAPYHLGTLATAWPRLRTARTRDELASVLAATAWGDVGAGGPGLLRDALNISWLRRLADLAPAARAWCGAASVLTAARILLLDGDAPSPRMLHLLRPVLGSAWESTTSIDAFTAAIPSSLRGVLDGVASAKDLWRAEARAYSSVEKDGFRLLGSSVPGPDVVLGAVAVLSLDAWRLRAALTAAAAGAGSSEVLDAAA</sequence>
<keyword evidence="2" id="KW-1185">Reference proteome</keyword>
<protein>
    <submittedName>
        <fullName evidence="1">Uncharacterized protein</fullName>
    </submittedName>
</protein>
<dbReference type="RefSeq" id="WP_307309936.1">
    <property type="nucleotide sequence ID" value="NZ_JAUSRE010000017.1"/>
</dbReference>
<organism evidence="1 2">
    <name type="scientific">Pseudarthrobacter enclensis</name>
    <dbReference type="NCBI Taxonomy" id="993070"/>
    <lineage>
        <taxon>Bacteria</taxon>
        <taxon>Bacillati</taxon>
        <taxon>Actinomycetota</taxon>
        <taxon>Actinomycetes</taxon>
        <taxon>Micrococcales</taxon>
        <taxon>Micrococcaceae</taxon>
        <taxon>Pseudarthrobacter</taxon>
    </lineage>
</organism>
<proteinExistence type="predicted"/>
<accession>A0ABT9RWD8</accession>
<dbReference type="Proteomes" id="UP001226577">
    <property type="component" value="Unassembled WGS sequence"/>
</dbReference>
<reference evidence="1 2" key="1">
    <citation type="submission" date="2023-07" db="EMBL/GenBank/DDBJ databases">
        <title>Sorghum-associated microbial communities from plants grown in Nebraska, USA.</title>
        <authorList>
            <person name="Schachtman D."/>
        </authorList>
    </citation>
    <scope>NUCLEOTIDE SEQUENCE [LARGE SCALE GENOMIC DNA]</scope>
    <source>
        <strain evidence="1 2">CC222</strain>
    </source>
</reference>
<evidence type="ECO:0000313" key="2">
    <source>
        <dbReference type="Proteomes" id="UP001226577"/>
    </source>
</evidence>
<gene>
    <name evidence="1" type="ORF">J2X98_003178</name>
</gene>
<comment type="caution">
    <text evidence="1">The sequence shown here is derived from an EMBL/GenBank/DDBJ whole genome shotgun (WGS) entry which is preliminary data.</text>
</comment>
<evidence type="ECO:0000313" key="1">
    <source>
        <dbReference type="EMBL" id="MDP9889567.1"/>
    </source>
</evidence>
<name>A0ABT9RWD8_9MICC</name>